<dbReference type="PANTHER" id="PTHR28058:SF1">
    <property type="entry name" value="SMALL RIBOSOMAL SUBUNIT PROTEIN BS1M"/>
    <property type="match status" value="1"/>
</dbReference>
<evidence type="ECO:0000256" key="1">
    <source>
        <dbReference type="SAM" id="MobiDB-lite"/>
    </source>
</evidence>
<keyword evidence="2" id="KW-0687">Ribonucleoprotein</keyword>
<protein>
    <submittedName>
        <fullName evidence="2">Mitochondrial ribosomal protein MRP51</fullName>
    </submittedName>
</protein>
<dbReference type="PANTHER" id="PTHR28058">
    <property type="entry name" value="37S RIBOSOMAL PROTEIN MRP51, MITOCHONDRIAL"/>
    <property type="match status" value="1"/>
</dbReference>
<dbReference type="InterPro" id="IPR016712">
    <property type="entry name" value="Rbsml_bS1m-like"/>
</dbReference>
<organism evidence="2 3">
    <name type="scientific">Macrophomina phaseolina</name>
    <dbReference type="NCBI Taxonomy" id="35725"/>
    <lineage>
        <taxon>Eukaryota</taxon>
        <taxon>Fungi</taxon>
        <taxon>Dikarya</taxon>
        <taxon>Ascomycota</taxon>
        <taxon>Pezizomycotina</taxon>
        <taxon>Dothideomycetes</taxon>
        <taxon>Dothideomycetes incertae sedis</taxon>
        <taxon>Botryosphaeriales</taxon>
        <taxon>Botryosphaeriaceae</taxon>
        <taxon>Macrophomina</taxon>
    </lineage>
</organism>
<proteinExistence type="predicted"/>
<reference evidence="2 3" key="1">
    <citation type="journal article" date="2021" name="Nat. Commun.">
        <title>Genetic determinants of endophytism in the Arabidopsis root mycobiome.</title>
        <authorList>
            <person name="Mesny F."/>
            <person name="Miyauchi S."/>
            <person name="Thiergart T."/>
            <person name="Pickel B."/>
            <person name="Atanasova L."/>
            <person name="Karlsson M."/>
            <person name="Huettel B."/>
            <person name="Barry K.W."/>
            <person name="Haridas S."/>
            <person name="Chen C."/>
            <person name="Bauer D."/>
            <person name="Andreopoulos W."/>
            <person name="Pangilinan J."/>
            <person name="LaButti K."/>
            <person name="Riley R."/>
            <person name="Lipzen A."/>
            <person name="Clum A."/>
            <person name="Drula E."/>
            <person name="Henrissat B."/>
            <person name="Kohler A."/>
            <person name="Grigoriev I.V."/>
            <person name="Martin F.M."/>
            <person name="Hacquard S."/>
        </authorList>
    </citation>
    <scope>NUCLEOTIDE SEQUENCE [LARGE SCALE GENOMIC DNA]</scope>
    <source>
        <strain evidence="2 3">MPI-SDFR-AT-0080</strain>
    </source>
</reference>
<feature type="region of interest" description="Disordered" evidence="1">
    <location>
        <begin position="15"/>
        <end position="80"/>
    </location>
</feature>
<name>A0ABQ8G119_9PEZI</name>
<dbReference type="Proteomes" id="UP000774617">
    <property type="component" value="Unassembled WGS sequence"/>
</dbReference>
<keyword evidence="3" id="KW-1185">Reference proteome</keyword>
<dbReference type="EMBL" id="JAGTJR010000036">
    <property type="protein sequence ID" value="KAH7036298.1"/>
    <property type="molecule type" value="Genomic_DNA"/>
</dbReference>
<accession>A0ABQ8G119</accession>
<evidence type="ECO:0000313" key="2">
    <source>
        <dbReference type="EMBL" id="KAH7036298.1"/>
    </source>
</evidence>
<gene>
    <name evidence="2" type="ORF">B0J12DRAFT_678827</name>
</gene>
<evidence type="ECO:0000313" key="3">
    <source>
        <dbReference type="Proteomes" id="UP000774617"/>
    </source>
</evidence>
<keyword evidence="2" id="KW-0689">Ribosomal protein</keyword>
<comment type="caution">
    <text evidence="2">The sequence shown here is derived from an EMBL/GenBank/DDBJ whole genome shotgun (WGS) entry which is preliminary data.</text>
</comment>
<feature type="region of interest" description="Disordered" evidence="1">
    <location>
        <begin position="118"/>
        <end position="137"/>
    </location>
</feature>
<dbReference type="Pfam" id="PF11709">
    <property type="entry name" value="Mit_ribos_Mrp51"/>
    <property type="match status" value="1"/>
</dbReference>
<dbReference type="GO" id="GO:0005840">
    <property type="term" value="C:ribosome"/>
    <property type="evidence" value="ECO:0007669"/>
    <property type="project" value="UniProtKB-KW"/>
</dbReference>
<sequence length="475" mass="52765">MSRKLSSPAAKLLRNSRLFSLPPPVPVPNSGPGTSAEFTSASETATQPFPTRQAIATPTSSLHRGDWGLKRPLPLRETTRSSAPTMRVYEVDTINLFTDFESAGDHVRTREKWEEMNIPLSDKPPERSTATGRDAPGVSAFLDRIDNTQLSDEMREKGFSKWKYDGPWVAGMNDGEFRSYVETTVRRRKEAFREHLKNYITGQAFSEALSAARDEGVLEEELPKEETFVLSDKEFEQRLKTLREDTTLSSVLPLMIQKFFDLPPSYTETMSNPSVAATLIHSINGSSRDKGPPTTHRSAGLSYLRSSAFLHNHPILGPLESNEPVEARLLAGSQTAAKIQTAQKVGVGGVVAQLNVINNARRYQEKYNTMKYEVDGGPKVWVSPEGAFIDSDGRIRLSVKPAIEEDVRIKQGSLKSNAEMEAKSAPKIEGLDIRAADFDASPEVTREQGRRIVELLNQQQRAEGRVNAPRRGVDQ</sequence>
<feature type="compositionally biased region" description="Polar residues" evidence="1">
    <location>
        <begin position="31"/>
        <end position="62"/>
    </location>
</feature>